<name>A0ABQ3A368_9ACTN</name>
<gene>
    <name evidence="1" type="ORF">GCM10010326_30360</name>
</gene>
<proteinExistence type="predicted"/>
<sequence length="66" mass="6331">MHGVVGLRMRGASHIGPAFETGRCGAAGFAGAFGRTGGVRGALRRVAAPAGGPSSSVAGIGVIIAK</sequence>
<reference evidence="2" key="1">
    <citation type="journal article" date="2019" name="Int. J. Syst. Evol. Microbiol.">
        <title>The Global Catalogue of Microorganisms (GCM) 10K type strain sequencing project: providing services to taxonomists for standard genome sequencing and annotation.</title>
        <authorList>
            <consortium name="The Broad Institute Genomics Platform"/>
            <consortium name="The Broad Institute Genome Sequencing Center for Infectious Disease"/>
            <person name="Wu L."/>
            <person name="Ma J."/>
        </authorList>
    </citation>
    <scope>NUCLEOTIDE SEQUENCE [LARGE SCALE GENOMIC DNA]</scope>
    <source>
        <strain evidence="2">JCM 4594</strain>
    </source>
</reference>
<comment type="caution">
    <text evidence="1">The sequence shown here is derived from an EMBL/GenBank/DDBJ whole genome shotgun (WGS) entry which is preliminary data.</text>
</comment>
<organism evidence="1 2">
    <name type="scientific">Streptomyces xanthochromogenes</name>
    <dbReference type="NCBI Taxonomy" id="67384"/>
    <lineage>
        <taxon>Bacteria</taxon>
        <taxon>Bacillati</taxon>
        <taxon>Actinomycetota</taxon>
        <taxon>Actinomycetes</taxon>
        <taxon>Kitasatosporales</taxon>
        <taxon>Streptomycetaceae</taxon>
        <taxon>Streptomyces</taxon>
    </lineage>
</organism>
<accession>A0ABQ3A368</accession>
<keyword evidence="2" id="KW-1185">Reference proteome</keyword>
<protein>
    <submittedName>
        <fullName evidence="1">Uncharacterized protein</fullName>
    </submittedName>
</protein>
<evidence type="ECO:0000313" key="2">
    <source>
        <dbReference type="Proteomes" id="UP000600946"/>
    </source>
</evidence>
<dbReference type="Proteomes" id="UP000600946">
    <property type="component" value="Unassembled WGS sequence"/>
</dbReference>
<evidence type="ECO:0000313" key="1">
    <source>
        <dbReference type="EMBL" id="GGY34186.1"/>
    </source>
</evidence>
<dbReference type="EMBL" id="BMUU01000004">
    <property type="protein sequence ID" value="GGY34186.1"/>
    <property type="molecule type" value="Genomic_DNA"/>
</dbReference>